<gene>
    <name evidence="2" type="ORF">JY651_40725</name>
</gene>
<keyword evidence="1" id="KW-0732">Signal</keyword>
<dbReference type="Proteomes" id="UP000662747">
    <property type="component" value="Chromosome"/>
</dbReference>
<keyword evidence="3" id="KW-1185">Reference proteome</keyword>
<feature type="chain" id="PRO_5047073931" description="Ig-like domain-containing protein" evidence="1">
    <location>
        <begin position="24"/>
        <end position="367"/>
    </location>
</feature>
<evidence type="ECO:0000313" key="3">
    <source>
        <dbReference type="Proteomes" id="UP000662747"/>
    </source>
</evidence>
<protein>
    <recommendedName>
        <fullName evidence="4">Ig-like domain-containing protein</fullName>
    </recommendedName>
</protein>
<evidence type="ECO:0008006" key="4">
    <source>
        <dbReference type="Google" id="ProtNLM"/>
    </source>
</evidence>
<reference evidence="2 3" key="1">
    <citation type="submission" date="2021-02" db="EMBL/GenBank/DDBJ databases">
        <title>De Novo genome assembly of isolated myxobacteria.</title>
        <authorList>
            <person name="Stevens D.C."/>
        </authorList>
    </citation>
    <scope>NUCLEOTIDE SEQUENCE [LARGE SCALE GENOMIC DNA]</scope>
    <source>
        <strain evidence="3">SCPEA02</strain>
    </source>
</reference>
<proteinExistence type="predicted"/>
<evidence type="ECO:0000313" key="2">
    <source>
        <dbReference type="EMBL" id="QSQ21449.1"/>
    </source>
</evidence>
<organism evidence="2 3">
    <name type="scientific">Pyxidicoccus parkwayensis</name>
    <dbReference type="NCBI Taxonomy" id="2813578"/>
    <lineage>
        <taxon>Bacteria</taxon>
        <taxon>Pseudomonadati</taxon>
        <taxon>Myxococcota</taxon>
        <taxon>Myxococcia</taxon>
        <taxon>Myxococcales</taxon>
        <taxon>Cystobacterineae</taxon>
        <taxon>Myxococcaceae</taxon>
        <taxon>Pyxidicoccus</taxon>
    </lineage>
</organism>
<sequence length="367" mass="37286">MPALRSVLALAVLVLLAAPASRAAEDVPRTLAFQGRLVRADGTPENTPQDLTFALYTTANGGSPLWQERQPAVPVTNGYYAVVLGAAVPLRYELADNVALYLGVALTGQSELTPRLQLASVPFALRAQDSRFLEGRSAATFANASHEHPTATSTTAGFMSAADKAKLDTPAPETVYSDGLTATGSPLTVRVSFATSGGNNGTARTAARSDHAHANATSTTAGFMSAADKAKLDTPEPTFGDGLSVSTGTPATVSVNFASAGGNNGTSRIAARADHTHAKPVMACTYRQASGNDSGDSQASVAWCASGEQLTGGGCGELEGPSGVSFMPTGVTLSSGAVSSGGPGYRCRNSSASVPAPTAYAICCRIP</sequence>
<accession>A0ABX7NRE7</accession>
<feature type="signal peptide" evidence="1">
    <location>
        <begin position="1"/>
        <end position="23"/>
    </location>
</feature>
<dbReference type="RefSeq" id="WP_206723027.1">
    <property type="nucleotide sequence ID" value="NZ_CP071090.1"/>
</dbReference>
<dbReference type="EMBL" id="CP071090">
    <property type="protein sequence ID" value="QSQ21449.1"/>
    <property type="molecule type" value="Genomic_DNA"/>
</dbReference>
<name>A0ABX7NRE7_9BACT</name>
<evidence type="ECO:0000256" key="1">
    <source>
        <dbReference type="SAM" id="SignalP"/>
    </source>
</evidence>